<sequence>MVERDGIVMERQDQGLETKAESGEKDRVNRRSVLGALAATGVGASTSVWLTGEVGAVSSDQVTIVQGTKLIEQSDGTREVIDIKKEVPADWYYDLQQAKTAFERRNRHLLRTPGVIETTLSAGRYGGRNARIEVKLSPEAADQDGTTLDEVRGDIPTRIDGIEVKVQTIDRLPKLTNCYEHPSNPPEAGVQVETSDGWGSLGGRAYKNGHWHFMTAEHLWGSNPDVLYIDGDIIGDSEDWDCWDDFAALNPLNGWDPTDGIAGTSIYVTAQMSEDGIWDVEAAGETLSKQGARTCYTEGTCKGIGSALVYDSNCNNRDKQVKWGTYNDIEQGDSGALVYKPNWNGHDWAVSLVAAESDIVFGTGCFHIDNLHGYHWD</sequence>
<name>A0ABD6A9T8_9EURY</name>
<feature type="region of interest" description="Disordered" evidence="1">
    <location>
        <begin position="1"/>
        <end position="27"/>
    </location>
</feature>
<dbReference type="AlphaFoldDB" id="A0ABD6A9T8"/>
<proteinExistence type="predicted"/>
<evidence type="ECO:0000256" key="1">
    <source>
        <dbReference type="SAM" id="MobiDB-lite"/>
    </source>
</evidence>
<dbReference type="Proteomes" id="UP001596547">
    <property type="component" value="Unassembled WGS sequence"/>
</dbReference>
<comment type="caution">
    <text evidence="2">The sequence shown here is derived from an EMBL/GenBank/DDBJ whole genome shotgun (WGS) entry which is preliminary data.</text>
</comment>
<accession>A0ABD6A9T8</accession>
<dbReference type="RefSeq" id="WP_276303571.1">
    <property type="nucleotide sequence ID" value="NZ_CP119992.1"/>
</dbReference>
<dbReference type="GeneID" id="79316168"/>
<evidence type="ECO:0000313" key="2">
    <source>
        <dbReference type="EMBL" id="MFC7317177.1"/>
    </source>
</evidence>
<organism evidence="2 3">
    <name type="scientific">Halomarina halobia</name>
    <dbReference type="NCBI Taxonomy" id="3033386"/>
    <lineage>
        <taxon>Archaea</taxon>
        <taxon>Methanobacteriati</taxon>
        <taxon>Methanobacteriota</taxon>
        <taxon>Stenosarchaea group</taxon>
        <taxon>Halobacteria</taxon>
        <taxon>Halobacteriales</taxon>
        <taxon>Natronomonadaceae</taxon>
        <taxon>Halomarina</taxon>
    </lineage>
</organism>
<gene>
    <name evidence="2" type="ORF">ACFQPE_10260</name>
</gene>
<protein>
    <submittedName>
        <fullName evidence="2">Uncharacterized protein</fullName>
    </submittedName>
</protein>
<dbReference type="EMBL" id="JBHTBF010000002">
    <property type="protein sequence ID" value="MFC7317177.1"/>
    <property type="molecule type" value="Genomic_DNA"/>
</dbReference>
<keyword evidence="3" id="KW-1185">Reference proteome</keyword>
<reference evidence="2 3" key="1">
    <citation type="journal article" date="2019" name="Int. J. Syst. Evol. Microbiol.">
        <title>The Global Catalogue of Microorganisms (GCM) 10K type strain sequencing project: providing services to taxonomists for standard genome sequencing and annotation.</title>
        <authorList>
            <consortium name="The Broad Institute Genomics Platform"/>
            <consortium name="The Broad Institute Genome Sequencing Center for Infectious Disease"/>
            <person name="Wu L."/>
            <person name="Ma J."/>
        </authorList>
    </citation>
    <scope>NUCLEOTIDE SEQUENCE [LARGE SCALE GENOMIC DNA]</scope>
    <source>
        <strain evidence="2 3">PSR21</strain>
    </source>
</reference>
<evidence type="ECO:0000313" key="3">
    <source>
        <dbReference type="Proteomes" id="UP001596547"/>
    </source>
</evidence>